<dbReference type="GO" id="GO:0015627">
    <property type="term" value="C:type II protein secretion system complex"/>
    <property type="evidence" value="ECO:0007669"/>
    <property type="project" value="InterPro"/>
</dbReference>
<dbReference type="OrthoDB" id="5349145at2"/>
<evidence type="ECO:0000313" key="3">
    <source>
        <dbReference type="Proteomes" id="UP000007032"/>
    </source>
</evidence>
<dbReference type="InterPro" id="IPR045584">
    <property type="entry name" value="Pilin-like"/>
</dbReference>
<dbReference type="Proteomes" id="UP000007032">
    <property type="component" value="Chromosome"/>
</dbReference>
<accession>C5ZV24</accession>
<keyword evidence="1" id="KW-0488">Methylation</keyword>
<dbReference type="InterPro" id="IPR012902">
    <property type="entry name" value="N_methyl_site"/>
</dbReference>
<evidence type="ECO:0000313" key="2">
    <source>
        <dbReference type="EMBL" id="EES88838.1"/>
    </source>
</evidence>
<dbReference type="Gene3D" id="3.30.700.10">
    <property type="entry name" value="Glycoprotein, Type 4 Pilin"/>
    <property type="match status" value="1"/>
</dbReference>
<dbReference type="EMBL" id="CM000776">
    <property type="protein sequence ID" value="EES88838.1"/>
    <property type="molecule type" value="Genomic_DNA"/>
</dbReference>
<proteinExistence type="predicted"/>
<organism evidence="2 3">
    <name type="scientific">Helicobacter canadensis MIT 98-5491</name>
    <dbReference type="NCBI Taxonomy" id="537970"/>
    <lineage>
        <taxon>Bacteria</taxon>
        <taxon>Pseudomonadati</taxon>
        <taxon>Campylobacterota</taxon>
        <taxon>Epsilonproteobacteria</taxon>
        <taxon>Campylobacterales</taxon>
        <taxon>Helicobacteraceae</taxon>
        <taxon>Helicobacter</taxon>
    </lineage>
</organism>
<dbReference type="STRING" id="537970.HCAN_0114"/>
<dbReference type="RefSeq" id="WP_006656056.1">
    <property type="nucleotide sequence ID" value="NZ_CM000776.2"/>
</dbReference>
<dbReference type="HOGENOM" id="CLU_132028_0_0_7"/>
<dbReference type="Pfam" id="PF07963">
    <property type="entry name" value="N_methyl"/>
    <property type="match status" value="1"/>
</dbReference>
<dbReference type="SUPFAM" id="SSF54523">
    <property type="entry name" value="Pili subunits"/>
    <property type="match status" value="1"/>
</dbReference>
<protein>
    <recommendedName>
        <fullName evidence="4">Prepilin-type N-terminal cleavage/methylation domain-containing protein</fullName>
    </recommendedName>
</protein>
<keyword evidence="3" id="KW-1185">Reference proteome</keyword>
<gene>
    <name evidence="2" type="ORF">HCAN_0114</name>
</gene>
<dbReference type="InterPro" id="IPR000983">
    <property type="entry name" value="Bac_GSPG_pilin"/>
</dbReference>
<dbReference type="AlphaFoldDB" id="C5ZV24"/>
<reference evidence="2 3" key="1">
    <citation type="journal article" date="2009" name="J. Bacteriol.">
        <title>Genome sequence of the emerging pathogen Helicobacter canadensis.</title>
        <authorList>
            <person name="Loman N.J."/>
            <person name="Snyder L.A."/>
            <person name="Linton J.D."/>
            <person name="Langdon R."/>
            <person name="Lawson A.J."/>
            <person name="Weinstock G.M."/>
            <person name="Wren B.W."/>
            <person name="Pallen M.J."/>
        </authorList>
    </citation>
    <scope>NUCLEOTIDE SEQUENCE [LARGE SCALE GENOMIC DNA]</scope>
    <source>
        <strain evidence="2 3">MIT 98-5491</strain>
    </source>
</reference>
<dbReference type="GO" id="GO:0015628">
    <property type="term" value="P:protein secretion by the type II secretion system"/>
    <property type="evidence" value="ECO:0007669"/>
    <property type="project" value="InterPro"/>
</dbReference>
<dbReference type="PRINTS" id="PR00813">
    <property type="entry name" value="BCTERIALGSPG"/>
</dbReference>
<dbReference type="eggNOG" id="COG2165">
    <property type="taxonomic scope" value="Bacteria"/>
</dbReference>
<sequence length="161" mass="17302">MESKSKKAFTMLELVFILVILGILAAIAIPKISASRDDAKLVALKSDISTLKSSFPAYFLSQGQGTFSDAITLSESNWNLGDYTISTKLESSRGGSCISAELLSDSNGTQANTPNQVRFLKISTTETPDTNGDTCQKLLYQINLTSANPLTIPLLSNSIVF</sequence>
<name>C5ZV24_9HELI</name>
<evidence type="ECO:0008006" key="4">
    <source>
        <dbReference type="Google" id="ProtNLM"/>
    </source>
</evidence>
<evidence type="ECO:0000256" key="1">
    <source>
        <dbReference type="ARBA" id="ARBA00022481"/>
    </source>
</evidence>